<accession>A0A397HHI2</accession>
<dbReference type="AlphaFoldDB" id="A0A397HHI2"/>
<protein>
    <submittedName>
        <fullName evidence="1">Uncharacterized protein</fullName>
    </submittedName>
</protein>
<evidence type="ECO:0000313" key="2">
    <source>
        <dbReference type="Proteomes" id="UP000266861"/>
    </source>
</evidence>
<dbReference type="OrthoDB" id="2416294at2759"/>
<keyword evidence="2" id="KW-1185">Reference proteome</keyword>
<reference evidence="1 2" key="1">
    <citation type="submission" date="2018-08" db="EMBL/GenBank/DDBJ databases">
        <title>Genome and evolution of the arbuscular mycorrhizal fungus Diversispora epigaea (formerly Glomus versiforme) and its bacterial endosymbionts.</title>
        <authorList>
            <person name="Sun X."/>
            <person name="Fei Z."/>
            <person name="Harrison M."/>
        </authorList>
    </citation>
    <scope>NUCLEOTIDE SEQUENCE [LARGE SCALE GENOMIC DNA]</scope>
    <source>
        <strain evidence="1 2">IT104</strain>
    </source>
</reference>
<proteinExistence type="predicted"/>
<sequence length="122" mass="13854">MHNNIDCCACKILSLQSDFIHDYSLSALRETVPCSLDNVSLSSIKEFAQKSLRFMDAYIGKDDCLFILAHTKTFLWMTEDEGKQEEALRETVPCSLDNVSLSSIKEFAQKSLRFMDAYIGKV</sequence>
<evidence type="ECO:0000313" key="1">
    <source>
        <dbReference type="EMBL" id="RHZ60974.1"/>
    </source>
</evidence>
<organism evidence="1 2">
    <name type="scientific">Diversispora epigaea</name>
    <dbReference type="NCBI Taxonomy" id="1348612"/>
    <lineage>
        <taxon>Eukaryota</taxon>
        <taxon>Fungi</taxon>
        <taxon>Fungi incertae sedis</taxon>
        <taxon>Mucoromycota</taxon>
        <taxon>Glomeromycotina</taxon>
        <taxon>Glomeromycetes</taxon>
        <taxon>Diversisporales</taxon>
        <taxon>Diversisporaceae</taxon>
        <taxon>Diversispora</taxon>
    </lineage>
</organism>
<gene>
    <name evidence="1" type="ORF">Glove_350g78</name>
</gene>
<dbReference type="Proteomes" id="UP000266861">
    <property type="component" value="Unassembled WGS sequence"/>
</dbReference>
<comment type="caution">
    <text evidence="1">The sequence shown here is derived from an EMBL/GenBank/DDBJ whole genome shotgun (WGS) entry which is preliminary data.</text>
</comment>
<dbReference type="EMBL" id="PQFF01000320">
    <property type="protein sequence ID" value="RHZ60974.1"/>
    <property type="molecule type" value="Genomic_DNA"/>
</dbReference>
<name>A0A397HHI2_9GLOM</name>